<evidence type="ECO:0000313" key="2">
    <source>
        <dbReference type="Proteomes" id="UP000827872"/>
    </source>
</evidence>
<keyword evidence="2" id="KW-1185">Reference proteome</keyword>
<accession>A0ACB8ENT8</accession>
<organism evidence="1 2">
    <name type="scientific">Sphaerodactylus townsendi</name>
    <dbReference type="NCBI Taxonomy" id="933632"/>
    <lineage>
        <taxon>Eukaryota</taxon>
        <taxon>Metazoa</taxon>
        <taxon>Chordata</taxon>
        <taxon>Craniata</taxon>
        <taxon>Vertebrata</taxon>
        <taxon>Euteleostomi</taxon>
        <taxon>Lepidosauria</taxon>
        <taxon>Squamata</taxon>
        <taxon>Bifurcata</taxon>
        <taxon>Gekkota</taxon>
        <taxon>Sphaerodactylidae</taxon>
        <taxon>Sphaerodactylus</taxon>
    </lineage>
</organism>
<comment type="caution">
    <text evidence="1">The sequence shown here is derived from an EMBL/GenBank/DDBJ whole genome shotgun (WGS) entry which is preliminary data.</text>
</comment>
<name>A0ACB8ENT8_9SAUR</name>
<evidence type="ECO:0000313" key="1">
    <source>
        <dbReference type="EMBL" id="KAH7994155.1"/>
    </source>
</evidence>
<reference evidence="1" key="1">
    <citation type="submission" date="2021-08" db="EMBL/GenBank/DDBJ databases">
        <title>The first chromosome-level gecko genome reveals the dynamic sex chromosomes of Neotropical dwarf geckos (Sphaerodactylidae: Sphaerodactylus).</title>
        <authorList>
            <person name="Pinto B.J."/>
            <person name="Keating S.E."/>
            <person name="Gamble T."/>
        </authorList>
    </citation>
    <scope>NUCLEOTIDE SEQUENCE</scope>
    <source>
        <strain evidence="1">TG3544</strain>
    </source>
</reference>
<dbReference type="Proteomes" id="UP000827872">
    <property type="component" value="Linkage Group LG03"/>
</dbReference>
<dbReference type="EMBL" id="CM037616">
    <property type="protein sequence ID" value="KAH7994155.1"/>
    <property type="molecule type" value="Genomic_DNA"/>
</dbReference>
<sequence length="99" mass="11424">MPYLQSMRSPNKRRKIHAAQFTLGMLGSTHVLKYNRDQAFFCYCDLAKSSMLLLVSAKSQATDGIFNCDQRTSAPMLWWPLDRPKLKIPAKMPQKRCLM</sequence>
<proteinExistence type="predicted"/>
<protein>
    <submittedName>
        <fullName evidence="1">Uncharacterized protein</fullName>
    </submittedName>
</protein>
<gene>
    <name evidence="1" type="ORF">K3G42_033320</name>
</gene>